<evidence type="ECO:0000259" key="9">
    <source>
        <dbReference type="PROSITE" id="PS51352"/>
    </source>
</evidence>
<evidence type="ECO:0000256" key="5">
    <source>
        <dbReference type="ARBA" id="ARBA00023157"/>
    </source>
</evidence>
<dbReference type="InterPro" id="IPR005746">
    <property type="entry name" value="Thioredoxin"/>
</dbReference>
<evidence type="ECO:0000256" key="6">
    <source>
        <dbReference type="ARBA" id="ARBA00023284"/>
    </source>
</evidence>
<evidence type="ECO:0000256" key="2">
    <source>
        <dbReference type="ARBA" id="ARBA00020570"/>
    </source>
</evidence>
<proteinExistence type="inferred from homology"/>
<dbReference type="PANTHER" id="PTHR45663:SF11">
    <property type="entry name" value="GEO12009P1"/>
    <property type="match status" value="1"/>
</dbReference>
<dbReference type="CDD" id="cd02947">
    <property type="entry name" value="TRX_family"/>
    <property type="match status" value="1"/>
</dbReference>
<dbReference type="PROSITE" id="PS51352">
    <property type="entry name" value="THIOREDOXIN_2"/>
    <property type="match status" value="1"/>
</dbReference>
<evidence type="ECO:0000256" key="8">
    <source>
        <dbReference type="PIRNR" id="PIRNR000077"/>
    </source>
</evidence>
<dbReference type="SUPFAM" id="SSF52833">
    <property type="entry name" value="Thioredoxin-like"/>
    <property type="match status" value="1"/>
</dbReference>
<dbReference type="Proteomes" id="UP000216052">
    <property type="component" value="Chromosome"/>
</dbReference>
<dbReference type="PRINTS" id="PR00421">
    <property type="entry name" value="THIOREDOXIN"/>
</dbReference>
<comment type="similarity">
    <text evidence="1 8">Belongs to the thioredoxin family.</text>
</comment>
<gene>
    <name evidence="10" type="primary">trxA_1</name>
    <name evidence="10" type="ORF">SPACI_020330</name>
</gene>
<dbReference type="InterPro" id="IPR036249">
    <property type="entry name" value="Thioredoxin-like_sf"/>
</dbReference>
<organism evidence="10 11">
    <name type="scientific">Sporomusa acidovorans (strain ATCC 49682 / DSM 3132 / Mol)</name>
    <dbReference type="NCBI Taxonomy" id="1123286"/>
    <lineage>
        <taxon>Bacteria</taxon>
        <taxon>Bacillati</taxon>
        <taxon>Bacillota</taxon>
        <taxon>Negativicutes</taxon>
        <taxon>Selenomonadales</taxon>
        <taxon>Sporomusaceae</taxon>
        <taxon>Sporomusa</taxon>
    </lineage>
</organism>
<evidence type="ECO:0000256" key="4">
    <source>
        <dbReference type="ARBA" id="ARBA00022982"/>
    </source>
</evidence>
<evidence type="ECO:0000313" key="11">
    <source>
        <dbReference type="Proteomes" id="UP000216052"/>
    </source>
</evidence>
<sequence>MLTIKNAAEFNESVLKSDKPSLVDFWAPWCGPCKMVAPEVEAVAQKFEGRAVVAKVNVDEQQELASQYNVMSIPTLVVFKNGNEVGRITGYRPQKDIGDILEKAL</sequence>
<keyword evidence="5" id="KW-1015">Disulfide bond</keyword>
<keyword evidence="11" id="KW-1185">Reference proteome</keyword>
<evidence type="ECO:0000313" key="10">
    <source>
        <dbReference type="EMBL" id="XFO71987.1"/>
    </source>
</evidence>
<dbReference type="InterPro" id="IPR013766">
    <property type="entry name" value="Thioredoxin_domain"/>
</dbReference>
<reference evidence="10" key="1">
    <citation type="submission" date="2024-05" db="EMBL/GenBank/DDBJ databases">
        <title>Isolation and characterization of Sporomusa carbonis sp. nov., a carboxydotrophic hydrogenogen in the genus of Sporomusa isolated from a charcoal burning pile.</title>
        <authorList>
            <person name="Boeer T."/>
            <person name="Rosenbaum F."/>
            <person name="Eysell L."/>
            <person name="Mueller V."/>
            <person name="Daniel R."/>
            <person name="Poehlein A."/>
        </authorList>
    </citation>
    <scope>NUCLEOTIDE SEQUENCE [LARGE SCALE GENOMIC DNA]</scope>
    <source>
        <strain evidence="10">DSM 3132</strain>
    </source>
</reference>
<evidence type="ECO:0000256" key="3">
    <source>
        <dbReference type="ARBA" id="ARBA00022448"/>
    </source>
</evidence>
<dbReference type="PROSITE" id="PS00194">
    <property type="entry name" value="THIOREDOXIN_1"/>
    <property type="match status" value="1"/>
</dbReference>
<keyword evidence="3" id="KW-0813">Transport</keyword>
<dbReference type="PANTHER" id="PTHR45663">
    <property type="entry name" value="GEO12009P1"/>
    <property type="match status" value="1"/>
</dbReference>
<dbReference type="InterPro" id="IPR017937">
    <property type="entry name" value="Thioredoxin_CS"/>
</dbReference>
<evidence type="ECO:0000256" key="1">
    <source>
        <dbReference type="ARBA" id="ARBA00008987"/>
    </source>
</evidence>
<dbReference type="Pfam" id="PF00085">
    <property type="entry name" value="Thioredoxin"/>
    <property type="match status" value="1"/>
</dbReference>
<keyword evidence="4" id="KW-0249">Electron transport</keyword>
<dbReference type="EMBL" id="CP155571">
    <property type="protein sequence ID" value="XFO71987.1"/>
    <property type="molecule type" value="Genomic_DNA"/>
</dbReference>
<dbReference type="NCBIfam" id="TIGR01068">
    <property type="entry name" value="thioredoxin"/>
    <property type="match status" value="1"/>
</dbReference>
<accession>A0ABZ3J0X3</accession>
<name>A0ABZ3J0X3_SPOA4</name>
<protein>
    <recommendedName>
        <fullName evidence="2 7">Thioredoxin</fullName>
    </recommendedName>
</protein>
<feature type="domain" description="Thioredoxin" evidence="9">
    <location>
        <begin position="1"/>
        <end position="105"/>
    </location>
</feature>
<dbReference type="PIRSF" id="PIRSF000077">
    <property type="entry name" value="Thioredoxin"/>
    <property type="match status" value="1"/>
</dbReference>
<dbReference type="Gene3D" id="3.40.30.10">
    <property type="entry name" value="Glutaredoxin"/>
    <property type="match status" value="1"/>
</dbReference>
<keyword evidence="6" id="KW-0676">Redox-active center</keyword>
<evidence type="ECO:0000256" key="7">
    <source>
        <dbReference type="NCBIfam" id="TIGR01068"/>
    </source>
</evidence>